<keyword evidence="3" id="KW-0203">Cytokinin biosynthesis</keyword>
<gene>
    <name evidence="8" type="ORF">CIPAW_07G173700</name>
</gene>
<dbReference type="PANTHER" id="PTHR33347">
    <property type="entry name" value="OSJNBA0091C07.3 PROTEIN"/>
    <property type="match status" value="1"/>
</dbReference>
<organism evidence="8 9">
    <name type="scientific">Carya illinoinensis</name>
    <name type="common">Pecan</name>
    <dbReference type="NCBI Taxonomy" id="32201"/>
    <lineage>
        <taxon>Eukaryota</taxon>
        <taxon>Viridiplantae</taxon>
        <taxon>Streptophyta</taxon>
        <taxon>Embryophyta</taxon>
        <taxon>Tracheophyta</taxon>
        <taxon>Spermatophyta</taxon>
        <taxon>Magnoliopsida</taxon>
        <taxon>eudicotyledons</taxon>
        <taxon>Gunneridae</taxon>
        <taxon>Pentapetalae</taxon>
        <taxon>rosids</taxon>
        <taxon>fabids</taxon>
        <taxon>Fagales</taxon>
        <taxon>Juglandaceae</taxon>
        <taxon>Carya</taxon>
    </lineage>
</organism>
<sequence length="185" mass="20661">MDISASQCSSGCESGWTRYLDQSSLSETQFHIVGGMDDYYRGKGAKMEEKEEDLSLVSDASSGPSHDLEDDEECIHDNGCYCYSSSASERDRKSKRKMKAKEHGRHRLHSNLDDTASSPALSFSKVDSTLYGNEDSTEKLLNFSQGFSATHFEVKSKVQKHSTFLKSIAKKPASEEPGGFHRNWK</sequence>
<keyword evidence="9" id="KW-1185">Reference proteome</keyword>
<reference evidence="8" key="1">
    <citation type="submission" date="2020-12" db="EMBL/GenBank/DDBJ databases">
        <title>WGS assembly of Carya illinoinensis cv. Pawnee.</title>
        <authorList>
            <person name="Platts A."/>
            <person name="Shu S."/>
            <person name="Wright S."/>
            <person name="Barry K."/>
            <person name="Edger P."/>
            <person name="Pires J.C."/>
            <person name="Schmutz J."/>
        </authorList>
    </citation>
    <scope>NUCLEOTIDE SEQUENCE</scope>
    <source>
        <tissue evidence="8">Leaf</tissue>
    </source>
</reference>
<evidence type="ECO:0000256" key="3">
    <source>
        <dbReference type="ARBA" id="ARBA00022712"/>
    </source>
</evidence>
<evidence type="ECO:0000256" key="7">
    <source>
        <dbReference type="SAM" id="MobiDB-lite"/>
    </source>
</evidence>
<keyword evidence="5" id="KW-0539">Nucleus</keyword>
<keyword evidence="2" id="KW-0963">Cytoplasm</keyword>
<dbReference type="EMBL" id="CM031815">
    <property type="protein sequence ID" value="KAG6648864.1"/>
    <property type="molecule type" value="Genomic_DNA"/>
</dbReference>
<comment type="subcellular location">
    <subcellularLocation>
        <location evidence="1">Cytoplasm</location>
    </subcellularLocation>
</comment>
<dbReference type="InterPro" id="IPR044670">
    <property type="entry name" value="SOFL"/>
</dbReference>
<protein>
    <submittedName>
        <fullName evidence="8">Uncharacterized protein</fullName>
    </submittedName>
</protein>
<dbReference type="PANTHER" id="PTHR33347:SF34">
    <property type="entry name" value="PROTEIN SOB FIVE-LIKE 6"/>
    <property type="match status" value="1"/>
</dbReference>
<evidence type="ECO:0000256" key="6">
    <source>
        <dbReference type="ARBA" id="ARBA00024199"/>
    </source>
</evidence>
<evidence type="ECO:0000256" key="2">
    <source>
        <dbReference type="ARBA" id="ARBA00022490"/>
    </source>
</evidence>
<evidence type="ECO:0000313" key="9">
    <source>
        <dbReference type="Proteomes" id="UP000811609"/>
    </source>
</evidence>
<dbReference type="GO" id="GO:0005737">
    <property type="term" value="C:cytoplasm"/>
    <property type="evidence" value="ECO:0007669"/>
    <property type="project" value="UniProtKB-SubCell"/>
</dbReference>
<evidence type="ECO:0000256" key="4">
    <source>
        <dbReference type="ARBA" id="ARBA00022864"/>
    </source>
</evidence>
<proteinExistence type="inferred from homology"/>
<evidence type="ECO:0000256" key="1">
    <source>
        <dbReference type="ARBA" id="ARBA00004496"/>
    </source>
</evidence>
<keyword evidence="4" id="KW-0932">Cytokinin signaling pathway</keyword>
<dbReference type="GO" id="GO:0009736">
    <property type="term" value="P:cytokinin-activated signaling pathway"/>
    <property type="evidence" value="ECO:0007669"/>
    <property type="project" value="UniProtKB-KW"/>
</dbReference>
<evidence type="ECO:0000313" key="8">
    <source>
        <dbReference type="EMBL" id="KAG6648864.1"/>
    </source>
</evidence>
<dbReference type="AlphaFoldDB" id="A0A8T1Q395"/>
<comment type="similarity">
    <text evidence="6">Belongs to the SOFL plant protein family.</text>
</comment>
<comment type="caution">
    <text evidence="8">The sequence shown here is derived from an EMBL/GenBank/DDBJ whole genome shotgun (WGS) entry which is preliminary data.</text>
</comment>
<dbReference type="Proteomes" id="UP000811609">
    <property type="component" value="Chromosome 7"/>
</dbReference>
<feature type="compositionally biased region" description="Basic residues" evidence="7">
    <location>
        <begin position="93"/>
        <end position="109"/>
    </location>
</feature>
<accession>A0A8T1Q395</accession>
<feature type="region of interest" description="Disordered" evidence="7">
    <location>
        <begin position="50"/>
        <end position="70"/>
    </location>
</feature>
<evidence type="ECO:0000256" key="5">
    <source>
        <dbReference type="ARBA" id="ARBA00023242"/>
    </source>
</evidence>
<feature type="region of interest" description="Disordered" evidence="7">
    <location>
        <begin position="85"/>
        <end position="116"/>
    </location>
</feature>
<dbReference type="GO" id="GO:0009691">
    <property type="term" value="P:cytokinin biosynthetic process"/>
    <property type="evidence" value="ECO:0007669"/>
    <property type="project" value="UniProtKB-KW"/>
</dbReference>
<name>A0A8T1Q395_CARIL</name>